<dbReference type="InterPro" id="IPR000330">
    <property type="entry name" value="SNF2_N"/>
</dbReference>
<gene>
    <name evidence="6" type="ORF">RFI_20057</name>
</gene>
<dbReference type="PANTHER" id="PTHR45626:SF38">
    <property type="entry name" value="DEAD-BOX PROTEIN"/>
    <property type="match status" value="1"/>
</dbReference>
<dbReference type="Gene3D" id="3.40.50.10810">
    <property type="entry name" value="Tandem AAA-ATPase domain"/>
    <property type="match status" value="1"/>
</dbReference>
<name>X6MTG6_RETFI</name>
<organism evidence="6 7">
    <name type="scientific">Reticulomyxa filosa</name>
    <dbReference type="NCBI Taxonomy" id="46433"/>
    <lineage>
        <taxon>Eukaryota</taxon>
        <taxon>Sar</taxon>
        <taxon>Rhizaria</taxon>
        <taxon>Retaria</taxon>
        <taxon>Foraminifera</taxon>
        <taxon>Monothalamids</taxon>
        <taxon>Reticulomyxidae</taxon>
        <taxon>Reticulomyxa</taxon>
    </lineage>
</organism>
<dbReference type="InterPro" id="IPR014001">
    <property type="entry name" value="Helicase_ATP-bd"/>
</dbReference>
<dbReference type="AlphaFoldDB" id="X6MTG6"/>
<evidence type="ECO:0000259" key="5">
    <source>
        <dbReference type="PROSITE" id="PS51192"/>
    </source>
</evidence>
<evidence type="ECO:0000256" key="4">
    <source>
        <dbReference type="SAM" id="MobiDB-lite"/>
    </source>
</evidence>
<evidence type="ECO:0000313" key="6">
    <source>
        <dbReference type="EMBL" id="ETO17273.1"/>
    </source>
</evidence>
<feature type="non-terminal residue" evidence="6">
    <location>
        <position position="1"/>
    </location>
</feature>
<dbReference type="OMA" id="WEEEINH"/>
<sequence length="466" mass="53998">SVIKYTRIKQTTKIVTYEVTVFVKMLKSVQRYSHIGFKNIVMHGRPSPLQEFCKKAITFQSQNKKRAKLAYPGKNLGKILNLACRYSTSEEEGLLQIRADRLNISLPLQPYQVQTVQWMYTRELHRNGVFGDLFERSEFANGIGYYYSPYLDRIWLSPLPNVWGGIVAEEMGLGKTIEAIALVQLHPRPASQLTCCFTKRRGGNAAVLQRSKGNKKKEAEEEEEEEEEGKYLPIKGTLIIAPPSLVGQWEEEINHKCTSPLSVYTYHGGNRAQDPRQLSEFDVENTRKGVLHQCQWWRVIVDEGHALKDGKTGQSRGILELKAVNKWILTGTPFNTSFHDIKNQFKFLGLSFCDSNWWTIVSRGFNRCKSADLVFVNEFFTMFCYYFFFKKKKKTLLFVTMRHVKSQKFDGVKMVSLPKKHEITIGIEFTTEQKEWYDKLYQVAVNRYQCLKSKPGHNIRSDYFVL</sequence>
<evidence type="ECO:0000256" key="3">
    <source>
        <dbReference type="ARBA" id="ARBA00022840"/>
    </source>
</evidence>
<feature type="domain" description="Helicase ATP-binding" evidence="5">
    <location>
        <begin position="156"/>
        <end position="351"/>
    </location>
</feature>
<dbReference type="Proteomes" id="UP000023152">
    <property type="component" value="Unassembled WGS sequence"/>
</dbReference>
<dbReference type="Pfam" id="PF00176">
    <property type="entry name" value="SNF2-rel_dom"/>
    <property type="match status" value="1"/>
</dbReference>
<dbReference type="GO" id="GO:0008094">
    <property type="term" value="F:ATP-dependent activity, acting on DNA"/>
    <property type="evidence" value="ECO:0007669"/>
    <property type="project" value="TreeGrafter"/>
</dbReference>
<dbReference type="PANTHER" id="PTHR45626">
    <property type="entry name" value="TRANSCRIPTION TERMINATION FACTOR 2-RELATED"/>
    <property type="match status" value="1"/>
</dbReference>
<evidence type="ECO:0000256" key="1">
    <source>
        <dbReference type="ARBA" id="ARBA00022741"/>
    </source>
</evidence>
<dbReference type="OrthoDB" id="448448at2759"/>
<keyword evidence="7" id="KW-1185">Reference proteome</keyword>
<proteinExistence type="predicted"/>
<evidence type="ECO:0000313" key="7">
    <source>
        <dbReference type="Proteomes" id="UP000023152"/>
    </source>
</evidence>
<comment type="caution">
    <text evidence="6">The sequence shown here is derived from an EMBL/GenBank/DDBJ whole genome shotgun (WGS) entry which is preliminary data.</text>
</comment>
<dbReference type="InterPro" id="IPR050628">
    <property type="entry name" value="SNF2_RAD54_helicase_TF"/>
</dbReference>
<protein>
    <submittedName>
        <fullName evidence="6">SNF2 super family</fullName>
    </submittedName>
</protein>
<dbReference type="GO" id="GO:0006281">
    <property type="term" value="P:DNA repair"/>
    <property type="evidence" value="ECO:0007669"/>
    <property type="project" value="TreeGrafter"/>
</dbReference>
<feature type="region of interest" description="Disordered" evidence="4">
    <location>
        <begin position="207"/>
        <end position="228"/>
    </location>
</feature>
<accession>X6MTG6</accession>
<dbReference type="SMART" id="SM00487">
    <property type="entry name" value="DEXDc"/>
    <property type="match status" value="1"/>
</dbReference>
<keyword evidence="2" id="KW-0378">Hydrolase</keyword>
<evidence type="ECO:0000256" key="2">
    <source>
        <dbReference type="ARBA" id="ARBA00022801"/>
    </source>
</evidence>
<dbReference type="CDD" id="cd18008">
    <property type="entry name" value="DEXDc_SHPRH-like"/>
    <property type="match status" value="1"/>
</dbReference>
<dbReference type="GO" id="GO:0005524">
    <property type="term" value="F:ATP binding"/>
    <property type="evidence" value="ECO:0007669"/>
    <property type="project" value="UniProtKB-KW"/>
</dbReference>
<reference evidence="6 7" key="1">
    <citation type="journal article" date="2013" name="Curr. Biol.">
        <title>The Genome of the Foraminiferan Reticulomyxa filosa.</title>
        <authorList>
            <person name="Glockner G."/>
            <person name="Hulsmann N."/>
            <person name="Schleicher M."/>
            <person name="Noegel A.A."/>
            <person name="Eichinger L."/>
            <person name="Gallinger C."/>
            <person name="Pawlowski J."/>
            <person name="Sierra R."/>
            <person name="Euteneuer U."/>
            <person name="Pillet L."/>
            <person name="Moustafa A."/>
            <person name="Platzer M."/>
            <person name="Groth M."/>
            <person name="Szafranski K."/>
            <person name="Schliwa M."/>
        </authorList>
    </citation>
    <scope>NUCLEOTIDE SEQUENCE [LARGE SCALE GENOMIC DNA]</scope>
</reference>
<dbReference type="EMBL" id="ASPP01016991">
    <property type="protein sequence ID" value="ETO17273.1"/>
    <property type="molecule type" value="Genomic_DNA"/>
</dbReference>
<keyword evidence="3" id="KW-0067">ATP-binding</keyword>
<dbReference type="InterPro" id="IPR027417">
    <property type="entry name" value="P-loop_NTPase"/>
</dbReference>
<feature type="non-terminal residue" evidence="6">
    <location>
        <position position="466"/>
    </location>
</feature>
<dbReference type="InterPro" id="IPR038718">
    <property type="entry name" value="SNF2-like_sf"/>
</dbReference>
<dbReference type="PROSITE" id="PS51192">
    <property type="entry name" value="HELICASE_ATP_BIND_1"/>
    <property type="match status" value="1"/>
</dbReference>
<dbReference type="GO" id="GO:0005634">
    <property type="term" value="C:nucleus"/>
    <property type="evidence" value="ECO:0007669"/>
    <property type="project" value="TreeGrafter"/>
</dbReference>
<keyword evidence="1" id="KW-0547">Nucleotide-binding</keyword>
<dbReference type="SUPFAM" id="SSF52540">
    <property type="entry name" value="P-loop containing nucleoside triphosphate hydrolases"/>
    <property type="match status" value="1"/>
</dbReference>
<dbReference type="GO" id="GO:0016787">
    <property type="term" value="F:hydrolase activity"/>
    <property type="evidence" value="ECO:0007669"/>
    <property type="project" value="UniProtKB-KW"/>
</dbReference>